<evidence type="ECO:0000256" key="2">
    <source>
        <dbReference type="ARBA" id="ARBA00023315"/>
    </source>
</evidence>
<evidence type="ECO:0000313" key="5">
    <source>
        <dbReference type="EMBL" id="CQR24820.1"/>
    </source>
</evidence>
<keyword evidence="3" id="KW-1133">Transmembrane helix</keyword>
<accession>A0A0E4H4B5</accession>
<feature type="transmembrane region" description="Helical" evidence="3">
    <location>
        <begin position="212"/>
        <end position="232"/>
    </location>
</feature>
<evidence type="ECO:0000313" key="6">
    <source>
        <dbReference type="Proteomes" id="UP000198604"/>
    </source>
</evidence>
<evidence type="ECO:0000256" key="1">
    <source>
        <dbReference type="ARBA" id="ARBA00022679"/>
    </source>
</evidence>
<evidence type="ECO:0000256" key="3">
    <source>
        <dbReference type="SAM" id="Phobius"/>
    </source>
</evidence>
<sequence length="248" mass="28330">MFYTYLRNLLSVLLWAINGNIHYHDREKMLPKEENYILISPHRTFWDPVFLGYAAAPKQFIFMAKKELFKDRGFGWWISKCGAFPIDRENPGTAAIKYPVKMLKKSDRSLVMFPSGSRHSSEVKGGVAVIAKTAKVKLMPASYIGPLKLKGLLAGDRIDVAFGDPIDISDIKRLDQAGLAEVAHRIESEFNRLDQLNLSFQKKKSIFHYLTLIYRLPILLVVGLVLILTYLFSYLASFVWQPKTDISE</sequence>
<dbReference type="PANTHER" id="PTHR10434">
    <property type="entry name" value="1-ACYL-SN-GLYCEROL-3-PHOSPHATE ACYLTRANSFERASE"/>
    <property type="match status" value="1"/>
</dbReference>
<protein>
    <submittedName>
        <fullName evidence="5">1-acyl-sn-glycerol-3-phosphate acyltransferase</fullName>
    </submittedName>
</protein>
<dbReference type="GO" id="GO:0006654">
    <property type="term" value="P:phosphatidic acid biosynthetic process"/>
    <property type="evidence" value="ECO:0007669"/>
    <property type="project" value="TreeGrafter"/>
</dbReference>
<keyword evidence="3" id="KW-0812">Transmembrane</keyword>
<reference evidence="6" key="1">
    <citation type="submission" date="2015-03" db="EMBL/GenBank/DDBJ databases">
        <authorList>
            <person name="Urmite Genomes"/>
        </authorList>
    </citation>
    <scope>NUCLEOTIDE SEQUENCE [LARGE SCALE GENOMIC DNA]</scope>
    <source>
        <strain evidence="6">FF10</strain>
    </source>
</reference>
<dbReference type="CDD" id="cd07989">
    <property type="entry name" value="LPLAT_AGPAT-like"/>
    <property type="match status" value="1"/>
</dbReference>
<name>A0A0E4H4B5_9STRE</name>
<dbReference type="Pfam" id="PF01553">
    <property type="entry name" value="Acyltransferase"/>
    <property type="match status" value="1"/>
</dbReference>
<dbReference type="OrthoDB" id="9803035at2"/>
<keyword evidence="2 5" id="KW-0012">Acyltransferase</keyword>
<gene>
    <name evidence="5" type="ORF">BN1356_01175</name>
</gene>
<dbReference type="SUPFAM" id="SSF69593">
    <property type="entry name" value="Glycerol-3-phosphate (1)-acyltransferase"/>
    <property type="match status" value="1"/>
</dbReference>
<dbReference type="Proteomes" id="UP000198604">
    <property type="component" value="Unassembled WGS sequence"/>
</dbReference>
<dbReference type="GO" id="GO:0003841">
    <property type="term" value="F:1-acylglycerol-3-phosphate O-acyltransferase activity"/>
    <property type="evidence" value="ECO:0007669"/>
    <property type="project" value="TreeGrafter"/>
</dbReference>
<keyword evidence="1 5" id="KW-0808">Transferase</keyword>
<dbReference type="PANTHER" id="PTHR10434:SF40">
    <property type="entry name" value="1-ACYL-SN-GLYCEROL-3-PHOSPHATE ACYLTRANSFERASE"/>
    <property type="match status" value="1"/>
</dbReference>
<proteinExistence type="predicted"/>
<feature type="domain" description="Phospholipid/glycerol acyltransferase" evidence="4">
    <location>
        <begin position="36"/>
        <end position="146"/>
    </location>
</feature>
<dbReference type="SMART" id="SM00563">
    <property type="entry name" value="PlsC"/>
    <property type="match status" value="1"/>
</dbReference>
<keyword evidence="3" id="KW-0472">Membrane</keyword>
<organism evidence="5 6">
    <name type="scientific">Streptococcus varani</name>
    <dbReference type="NCBI Taxonomy" id="1608583"/>
    <lineage>
        <taxon>Bacteria</taxon>
        <taxon>Bacillati</taxon>
        <taxon>Bacillota</taxon>
        <taxon>Bacilli</taxon>
        <taxon>Lactobacillales</taxon>
        <taxon>Streptococcaceae</taxon>
        <taxon>Streptococcus</taxon>
    </lineage>
</organism>
<dbReference type="AlphaFoldDB" id="A0A0E4H4B5"/>
<dbReference type="EMBL" id="CTEN01000002">
    <property type="protein sequence ID" value="CQR24820.1"/>
    <property type="molecule type" value="Genomic_DNA"/>
</dbReference>
<evidence type="ECO:0000259" key="4">
    <source>
        <dbReference type="SMART" id="SM00563"/>
    </source>
</evidence>
<dbReference type="InterPro" id="IPR002123">
    <property type="entry name" value="Plipid/glycerol_acylTrfase"/>
</dbReference>
<keyword evidence="6" id="KW-1185">Reference proteome</keyword>
<dbReference type="STRING" id="1608583.BN1356_01175"/>
<dbReference type="RefSeq" id="WP_093650424.1">
    <property type="nucleotide sequence ID" value="NZ_CTEN01000002.1"/>
</dbReference>